<dbReference type="Proteomes" id="UP000649328">
    <property type="component" value="Unassembled WGS sequence"/>
</dbReference>
<dbReference type="InterPro" id="IPR045886">
    <property type="entry name" value="ThiF/MoeB/HesA"/>
</dbReference>
<dbReference type="InterPro" id="IPR000594">
    <property type="entry name" value="ThiF_NAD_FAD-bd"/>
</dbReference>
<dbReference type="OrthoDB" id="1708823at2759"/>
<dbReference type="PANTHER" id="PTHR10953">
    <property type="entry name" value="UBIQUITIN-ACTIVATING ENZYME E1"/>
    <property type="match status" value="1"/>
</dbReference>
<comment type="similarity">
    <text evidence="4">Belongs to the ubiquitin-activating E1 family.</text>
</comment>
<dbReference type="PANTHER" id="PTHR10953:SF162">
    <property type="entry name" value="SUMO-ACTIVATING ENZYME SUBUNIT 1"/>
    <property type="match status" value="1"/>
</dbReference>
<comment type="subcellular location">
    <subcellularLocation>
        <location evidence="2">Cytoplasm</location>
    </subcellularLocation>
    <subcellularLocation>
        <location evidence="1">Nucleus</location>
    </subcellularLocation>
</comment>
<evidence type="ECO:0000256" key="8">
    <source>
        <dbReference type="ARBA" id="ARBA00044354"/>
    </source>
</evidence>
<dbReference type="EMBL" id="JACBPP010000003">
    <property type="protein sequence ID" value="KAF8003083.1"/>
    <property type="molecule type" value="Genomic_DNA"/>
</dbReference>
<evidence type="ECO:0000256" key="7">
    <source>
        <dbReference type="ARBA" id="ARBA00023242"/>
    </source>
</evidence>
<dbReference type="GO" id="GO:0019948">
    <property type="term" value="F:SUMO activating enzyme activity"/>
    <property type="evidence" value="ECO:0007669"/>
    <property type="project" value="TreeGrafter"/>
</dbReference>
<dbReference type="GO" id="GO:0005737">
    <property type="term" value="C:cytoplasm"/>
    <property type="evidence" value="ECO:0007669"/>
    <property type="project" value="UniProtKB-SubCell"/>
</dbReference>
<dbReference type="GO" id="GO:0031510">
    <property type="term" value="C:SUMO activating enzyme complex"/>
    <property type="evidence" value="ECO:0007669"/>
    <property type="project" value="TreeGrafter"/>
</dbReference>
<comment type="pathway">
    <text evidence="3">Protein modification; protein sumoylation.</text>
</comment>
<keyword evidence="11" id="KW-1185">Reference proteome</keyword>
<dbReference type="SUPFAM" id="SSF69572">
    <property type="entry name" value="Activating enzymes of the ubiquitin-like proteins"/>
    <property type="match status" value="1"/>
</dbReference>
<feature type="domain" description="THIF-type NAD/FAD binding fold" evidence="9">
    <location>
        <begin position="15"/>
        <end position="339"/>
    </location>
</feature>
<comment type="caution">
    <text evidence="10">The sequence shown here is derived from an EMBL/GenBank/DDBJ whole genome shotgun (WGS) entry which is preliminary data.</text>
</comment>
<keyword evidence="7" id="KW-0539">Nucleus</keyword>
<accession>A0A8H7GWM5</accession>
<evidence type="ECO:0000313" key="11">
    <source>
        <dbReference type="Proteomes" id="UP000649328"/>
    </source>
</evidence>
<keyword evidence="6" id="KW-0833">Ubl conjugation pathway</keyword>
<evidence type="ECO:0000256" key="2">
    <source>
        <dbReference type="ARBA" id="ARBA00004496"/>
    </source>
</evidence>
<keyword evidence="5" id="KW-0963">Cytoplasm</keyword>
<dbReference type="Gene3D" id="3.40.50.720">
    <property type="entry name" value="NAD(P)-binding Rossmann-like Domain"/>
    <property type="match status" value="1"/>
</dbReference>
<protein>
    <recommendedName>
        <fullName evidence="8">Ubiquitin-like 1-activating enzyme E1A</fullName>
    </recommendedName>
</protein>
<dbReference type="AlphaFoldDB" id="A0A8H7GWM5"/>
<evidence type="ECO:0000256" key="1">
    <source>
        <dbReference type="ARBA" id="ARBA00004123"/>
    </source>
</evidence>
<evidence type="ECO:0000313" key="10">
    <source>
        <dbReference type="EMBL" id="KAF8003083.1"/>
    </source>
</evidence>
<name>A0A8H7GWM5_9ASCO</name>
<proteinExistence type="inferred from homology"/>
<evidence type="ECO:0000259" key="9">
    <source>
        <dbReference type="Pfam" id="PF00899"/>
    </source>
</evidence>
<dbReference type="GO" id="GO:0016925">
    <property type="term" value="P:protein sumoylation"/>
    <property type="evidence" value="ECO:0007669"/>
    <property type="project" value="TreeGrafter"/>
</dbReference>
<evidence type="ECO:0000256" key="6">
    <source>
        <dbReference type="ARBA" id="ARBA00022786"/>
    </source>
</evidence>
<dbReference type="PRINTS" id="PR01849">
    <property type="entry name" value="UBIQUITINACT"/>
</dbReference>
<evidence type="ECO:0000256" key="5">
    <source>
        <dbReference type="ARBA" id="ARBA00022490"/>
    </source>
</evidence>
<dbReference type="InterPro" id="IPR035985">
    <property type="entry name" value="Ubiquitin-activating_enz"/>
</dbReference>
<dbReference type="InterPro" id="IPR000011">
    <property type="entry name" value="UBQ/SUMO-activ_enz_E1-like"/>
</dbReference>
<gene>
    <name evidence="10" type="ORF">HF325_002328</name>
</gene>
<dbReference type="Pfam" id="PF00899">
    <property type="entry name" value="ThiF"/>
    <property type="match status" value="1"/>
</dbReference>
<evidence type="ECO:0000256" key="4">
    <source>
        <dbReference type="ARBA" id="ARBA00005673"/>
    </source>
</evidence>
<reference evidence="10" key="1">
    <citation type="submission" date="2020-10" db="EMBL/GenBank/DDBJ databases">
        <title>The Whole-Genome Sequence of Metschnikowia persimmonesis, a Novel Endophytic Yeast Species Isolated from Medicinal Plant Diospyros kaki Thumb.</title>
        <authorList>
            <person name="Rahmat E."/>
            <person name="Kang Y."/>
        </authorList>
    </citation>
    <scope>NUCLEOTIDE SEQUENCE</scope>
    <source>
        <strain evidence="10">KIOM G15050</strain>
    </source>
</reference>
<organism evidence="10 11">
    <name type="scientific">Metschnikowia pulcherrima</name>
    <dbReference type="NCBI Taxonomy" id="27326"/>
    <lineage>
        <taxon>Eukaryota</taxon>
        <taxon>Fungi</taxon>
        <taxon>Dikarya</taxon>
        <taxon>Ascomycota</taxon>
        <taxon>Saccharomycotina</taxon>
        <taxon>Pichiomycetes</taxon>
        <taxon>Metschnikowiaceae</taxon>
        <taxon>Metschnikowia</taxon>
    </lineage>
</organism>
<evidence type="ECO:0000256" key="3">
    <source>
        <dbReference type="ARBA" id="ARBA00004718"/>
    </source>
</evidence>
<sequence length="344" mass="38859">MSNPEKLTADEIALYDRQIRLWGTDTQLRLRLAKLLVIRLGGIGTETVKNLVLGGINSIEILDDSVVKEEDFASQFVLPNDDSIIGQQKLPHVISKIKELNTRVHLLTSTRSLKETDLEYFKSFDLVLATELDKQELLRVNDITRSLNIPLYVAGLHGLFGYILADLIKHESVKTFDRGNQARSEGTAINGVKTITRAELVEKESKERVTITDAYVPLKEIFSSTKLTAQLNKRQLRRLSGALPLILSLFEISRPEPENLVDILLLKQVLRQICERYKLPESTVSEEYLREFANQAYTEFAPSAAILGGILAQDVIQYFGQKDSPINNCLIFDSIRAEVPIFYL</sequence>